<dbReference type="Proteomes" id="UP000215914">
    <property type="component" value="Chromosome 7"/>
</dbReference>
<dbReference type="AlphaFoldDB" id="A0A251UAW6"/>
<evidence type="ECO:0000313" key="1">
    <source>
        <dbReference type="EMBL" id="KAF5797881.1"/>
    </source>
</evidence>
<dbReference type="EMBL" id="MNCJ02000322">
    <property type="protein sequence ID" value="KAF5797881.1"/>
    <property type="molecule type" value="Genomic_DNA"/>
</dbReference>
<dbReference type="InParanoid" id="A0A251UAW6"/>
<evidence type="ECO:0000313" key="2">
    <source>
        <dbReference type="EMBL" id="OTG20507.1"/>
    </source>
</evidence>
<dbReference type="EMBL" id="CM007896">
    <property type="protein sequence ID" value="OTG20507.1"/>
    <property type="molecule type" value="Genomic_DNA"/>
</dbReference>
<accession>A0A251UAW6</accession>
<sequence length="71" mass="8103">MREKKGVGWRPRAVVRWSPENRGSASLGGEEKGGGGVDQKWWCGGRRKIMVAANSLRGEERWEWSCCFVFF</sequence>
<reference evidence="1 3" key="1">
    <citation type="journal article" date="2017" name="Nature">
        <title>The sunflower genome provides insights into oil metabolism, flowering and Asterid evolution.</title>
        <authorList>
            <person name="Badouin H."/>
            <person name="Gouzy J."/>
            <person name="Grassa C.J."/>
            <person name="Murat F."/>
            <person name="Staton S.E."/>
            <person name="Cottret L."/>
            <person name="Lelandais-Briere C."/>
            <person name="Owens G.L."/>
            <person name="Carrere S."/>
            <person name="Mayjonade B."/>
            <person name="Legrand L."/>
            <person name="Gill N."/>
            <person name="Kane N.C."/>
            <person name="Bowers J.E."/>
            <person name="Hubner S."/>
            <person name="Bellec A."/>
            <person name="Berard A."/>
            <person name="Berges H."/>
            <person name="Blanchet N."/>
            <person name="Boniface M.C."/>
            <person name="Brunel D."/>
            <person name="Catrice O."/>
            <person name="Chaidir N."/>
            <person name="Claudel C."/>
            <person name="Donnadieu C."/>
            <person name="Faraut T."/>
            <person name="Fievet G."/>
            <person name="Helmstetter N."/>
            <person name="King M."/>
            <person name="Knapp S.J."/>
            <person name="Lai Z."/>
            <person name="Le Paslier M.C."/>
            <person name="Lippi Y."/>
            <person name="Lorenzon L."/>
            <person name="Mandel J.R."/>
            <person name="Marage G."/>
            <person name="Marchand G."/>
            <person name="Marquand E."/>
            <person name="Bret-Mestries E."/>
            <person name="Morien E."/>
            <person name="Nambeesan S."/>
            <person name="Nguyen T."/>
            <person name="Pegot-Espagnet P."/>
            <person name="Pouilly N."/>
            <person name="Raftis F."/>
            <person name="Sallet E."/>
            <person name="Schiex T."/>
            <person name="Thomas J."/>
            <person name="Vandecasteele C."/>
            <person name="Vares D."/>
            <person name="Vear F."/>
            <person name="Vautrin S."/>
            <person name="Crespi M."/>
            <person name="Mangin B."/>
            <person name="Burke J.M."/>
            <person name="Salse J."/>
            <person name="Munos S."/>
            <person name="Vincourt P."/>
            <person name="Rieseberg L.H."/>
            <person name="Langlade N.B."/>
        </authorList>
    </citation>
    <scope>NUCLEOTIDE SEQUENCE [LARGE SCALE GENOMIC DNA]</scope>
    <source>
        <strain evidence="3">cv. SF193</strain>
        <tissue evidence="1">Leaves</tissue>
    </source>
</reference>
<evidence type="ECO:0000313" key="3">
    <source>
        <dbReference type="Proteomes" id="UP000215914"/>
    </source>
</evidence>
<protein>
    <submittedName>
        <fullName evidence="2">Uncharacterized protein</fullName>
    </submittedName>
</protein>
<dbReference type="Gramene" id="mRNA:HanXRQr2_Chr07g0286061">
    <property type="protein sequence ID" value="CDS:HanXRQr2_Chr07g0286061.1"/>
    <property type="gene ID" value="HanXRQr2_Chr07g0286061"/>
</dbReference>
<reference evidence="1" key="3">
    <citation type="submission" date="2020-06" db="EMBL/GenBank/DDBJ databases">
        <title>Helianthus annuus Genome sequencing and assembly Release 2.</title>
        <authorList>
            <person name="Gouzy J."/>
            <person name="Langlade N."/>
            <person name="Munos S."/>
        </authorList>
    </citation>
    <scope>NUCLEOTIDE SEQUENCE</scope>
    <source>
        <tissue evidence="1">Leaves</tissue>
    </source>
</reference>
<keyword evidence="3" id="KW-1185">Reference proteome</keyword>
<gene>
    <name evidence="2" type="ORF">HannXRQ_Chr07g0193891</name>
    <name evidence="1" type="ORF">HanXRQr2_Chr07g0286061</name>
</gene>
<reference evidence="2" key="2">
    <citation type="submission" date="2017-02" db="EMBL/GenBank/DDBJ databases">
        <title>Sunflower complete genome.</title>
        <authorList>
            <person name="Langlade N."/>
            <person name="Munos S."/>
        </authorList>
    </citation>
    <scope>NUCLEOTIDE SEQUENCE [LARGE SCALE GENOMIC DNA]</scope>
    <source>
        <tissue evidence="2">Leaves</tissue>
    </source>
</reference>
<organism evidence="2 3">
    <name type="scientific">Helianthus annuus</name>
    <name type="common">Common sunflower</name>
    <dbReference type="NCBI Taxonomy" id="4232"/>
    <lineage>
        <taxon>Eukaryota</taxon>
        <taxon>Viridiplantae</taxon>
        <taxon>Streptophyta</taxon>
        <taxon>Embryophyta</taxon>
        <taxon>Tracheophyta</taxon>
        <taxon>Spermatophyta</taxon>
        <taxon>Magnoliopsida</taxon>
        <taxon>eudicotyledons</taxon>
        <taxon>Gunneridae</taxon>
        <taxon>Pentapetalae</taxon>
        <taxon>asterids</taxon>
        <taxon>campanulids</taxon>
        <taxon>Asterales</taxon>
        <taxon>Asteraceae</taxon>
        <taxon>Asteroideae</taxon>
        <taxon>Heliantheae alliance</taxon>
        <taxon>Heliantheae</taxon>
        <taxon>Helianthus</taxon>
    </lineage>
</organism>
<name>A0A251UAW6_HELAN</name>
<proteinExistence type="predicted"/>